<feature type="region of interest" description="Disordered" evidence="1">
    <location>
        <begin position="168"/>
        <end position="187"/>
    </location>
</feature>
<dbReference type="EMBL" id="LSRX01000765">
    <property type="protein sequence ID" value="OLP89341.1"/>
    <property type="molecule type" value="Genomic_DNA"/>
</dbReference>
<sequence length="547" mass="55832">MDNRQAVGGCGGETGAAHREGGEVHFGIMAEEAPCNLGQAKEAADLVSCSTNARTWKKVNTPETDPQGTQNKAWAQMLGVRGGGGGGDGGVGVGAAVGGADDGGGWDDGGGGVSGSGGVRGGGGGGGGVGVGAVVGGADDGGGWDGGGGVGGVGGVRGGGGGGDGGVGVGAVVGGTDDGGGWNDGGGGVGGAGGVRGGGGGGDGVVVVVVVAVVVEMKLVQDEPEPAPTAAGHSPKAKAQPSQPSSADSEFLMPSSKDISEQVERSIQDKSFARIMEVVRGSEYYNKDLNEHDVLELIPRGLAISPHNPDYLCCVYCRSKNQIGPYTIFPSGNGMKNHFKRARHDVREPQVPEPSQPPPPDPAARSQCFFGSGGGVTPGPSPKKAKPASAKAFVAGPVSPPLQPTAPPQYEPPKYHAPQMSYLPQLTDYEEIPLTKEGIQHELQSAETQEQRPICAKRVRDLSMVPALFRAITKVTTEKGLTCKKILTVRQVLTKEGKITVATGHEETYVELASPTKIHGLVGALFQKMWSNEEFAKFFKLRELSMT</sequence>
<evidence type="ECO:0000313" key="2">
    <source>
        <dbReference type="EMBL" id="OLP89341.1"/>
    </source>
</evidence>
<comment type="caution">
    <text evidence="2">The sequence shown here is derived from an EMBL/GenBank/DDBJ whole genome shotgun (WGS) entry which is preliminary data.</text>
</comment>
<reference evidence="2 3" key="1">
    <citation type="submission" date="2016-02" db="EMBL/GenBank/DDBJ databases">
        <title>Genome analysis of coral dinoflagellate symbionts highlights evolutionary adaptations to a symbiotic lifestyle.</title>
        <authorList>
            <person name="Aranda M."/>
            <person name="Li Y."/>
            <person name="Liew Y.J."/>
            <person name="Baumgarten S."/>
            <person name="Simakov O."/>
            <person name="Wilson M."/>
            <person name="Piel J."/>
            <person name="Ashoor H."/>
            <person name="Bougouffa S."/>
            <person name="Bajic V.B."/>
            <person name="Ryu T."/>
            <person name="Ravasi T."/>
            <person name="Bayer T."/>
            <person name="Micklem G."/>
            <person name="Kim H."/>
            <person name="Bhak J."/>
            <person name="Lajeunesse T.C."/>
            <person name="Voolstra C.R."/>
        </authorList>
    </citation>
    <scope>NUCLEOTIDE SEQUENCE [LARGE SCALE GENOMIC DNA]</scope>
    <source>
        <strain evidence="2 3">CCMP2467</strain>
    </source>
</reference>
<feature type="region of interest" description="Disordered" evidence="1">
    <location>
        <begin position="344"/>
        <end position="409"/>
    </location>
</feature>
<feature type="compositionally biased region" description="Pro residues" evidence="1">
    <location>
        <begin position="398"/>
        <end position="409"/>
    </location>
</feature>
<accession>A0A1Q9D2D6</accession>
<protein>
    <submittedName>
        <fullName evidence="2">Uncharacterized protein</fullName>
    </submittedName>
</protein>
<dbReference type="Proteomes" id="UP000186817">
    <property type="component" value="Unassembled WGS sequence"/>
</dbReference>
<dbReference type="AlphaFoldDB" id="A0A1Q9D2D6"/>
<organism evidence="2 3">
    <name type="scientific">Symbiodinium microadriaticum</name>
    <name type="common">Dinoflagellate</name>
    <name type="synonym">Zooxanthella microadriatica</name>
    <dbReference type="NCBI Taxonomy" id="2951"/>
    <lineage>
        <taxon>Eukaryota</taxon>
        <taxon>Sar</taxon>
        <taxon>Alveolata</taxon>
        <taxon>Dinophyceae</taxon>
        <taxon>Suessiales</taxon>
        <taxon>Symbiodiniaceae</taxon>
        <taxon>Symbiodinium</taxon>
    </lineage>
</organism>
<keyword evidence="3" id="KW-1185">Reference proteome</keyword>
<evidence type="ECO:0000256" key="1">
    <source>
        <dbReference type="SAM" id="MobiDB-lite"/>
    </source>
</evidence>
<feature type="region of interest" description="Disordered" evidence="1">
    <location>
        <begin position="102"/>
        <end position="121"/>
    </location>
</feature>
<feature type="compositionally biased region" description="Pro residues" evidence="1">
    <location>
        <begin position="351"/>
        <end position="362"/>
    </location>
</feature>
<dbReference type="OrthoDB" id="440908at2759"/>
<gene>
    <name evidence="2" type="ORF">AK812_SmicGene29212</name>
</gene>
<feature type="region of interest" description="Disordered" evidence="1">
    <location>
        <begin position="223"/>
        <end position="259"/>
    </location>
</feature>
<proteinExistence type="predicted"/>
<name>A0A1Q9D2D6_SYMMI</name>
<evidence type="ECO:0000313" key="3">
    <source>
        <dbReference type="Proteomes" id="UP000186817"/>
    </source>
</evidence>
<dbReference type="OMA" id="STNARTW"/>